<keyword evidence="3" id="KW-1134">Transmembrane beta strand</keyword>
<evidence type="ECO:0000256" key="10">
    <source>
        <dbReference type="RuleBase" id="RU003357"/>
    </source>
</evidence>
<dbReference type="Gene3D" id="2.40.170.20">
    <property type="entry name" value="TonB-dependent receptor, beta-barrel domain"/>
    <property type="match status" value="1"/>
</dbReference>
<feature type="domain" description="TonB-dependent receptor plug" evidence="12">
    <location>
        <begin position="141"/>
        <end position="220"/>
    </location>
</feature>
<dbReference type="SUPFAM" id="SSF49464">
    <property type="entry name" value="Carboxypeptidase regulatory domain-like"/>
    <property type="match status" value="1"/>
</dbReference>
<dbReference type="InterPro" id="IPR037066">
    <property type="entry name" value="Plug_dom_sf"/>
</dbReference>
<dbReference type="InterPro" id="IPR012910">
    <property type="entry name" value="Plug_dom"/>
</dbReference>
<organism evidence="13 14">
    <name type="scientific">Draconibacterium orientale</name>
    <dbReference type="NCBI Taxonomy" id="1168034"/>
    <lineage>
        <taxon>Bacteria</taxon>
        <taxon>Pseudomonadati</taxon>
        <taxon>Bacteroidota</taxon>
        <taxon>Bacteroidia</taxon>
        <taxon>Marinilabiliales</taxon>
        <taxon>Prolixibacteraceae</taxon>
        <taxon>Draconibacterium</taxon>
    </lineage>
</organism>
<evidence type="ECO:0000259" key="12">
    <source>
        <dbReference type="Pfam" id="PF07715"/>
    </source>
</evidence>
<dbReference type="Pfam" id="PF07715">
    <property type="entry name" value="Plug"/>
    <property type="match status" value="1"/>
</dbReference>
<dbReference type="InterPro" id="IPR008969">
    <property type="entry name" value="CarboxyPept-like_regulatory"/>
</dbReference>
<comment type="subcellular location">
    <subcellularLocation>
        <location evidence="1">Cell outer membrane</location>
        <topology evidence="1">Multi-pass membrane protein</topology>
    </subcellularLocation>
</comment>
<comment type="similarity">
    <text evidence="10">Belongs to the TonB-dependent receptor family.</text>
</comment>
<evidence type="ECO:0000256" key="2">
    <source>
        <dbReference type="ARBA" id="ARBA00022448"/>
    </source>
</evidence>
<evidence type="ECO:0000256" key="3">
    <source>
        <dbReference type="ARBA" id="ARBA00022452"/>
    </source>
</evidence>
<dbReference type="Pfam" id="PF13715">
    <property type="entry name" value="CarbopepD_reg_2"/>
    <property type="match status" value="1"/>
</dbReference>
<keyword evidence="7 10" id="KW-0472">Membrane</keyword>
<reference evidence="13 14" key="1">
    <citation type="submission" date="2014-03" db="EMBL/GenBank/DDBJ databases">
        <title>Complete genome sequence of a deeply braunched marine Bacteroidia bacterium Draconibacterium orientale type strain FH5T.</title>
        <authorList>
            <person name="Li X."/>
            <person name="Wang X."/>
            <person name="Xie Z."/>
            <person name="Du Z."/>
            <person name="Chen G."/>
        </authorList>
    </citation>
    <scope>NUCLEOTIDE SEQUENCE [LARGE SCALE GENOMIC DNA]</scope>
    <source>
        <strain evidence="13 14">FH5</strain>
    </source>
</reference>
<dbReference type="SUPFAM" id="SSF56935">
    <property type="entry name" value="Porins"/>
    <property type="match status" value="1"/>
</dbReference>
<dbReference type="RefSeq" id="WP_038563589.1">
    <property type="nucleotide sequence ID" value="NZ_FOHT01000043.1"/>
</dbReference>
<proteinExistence type="inferred from homology"/>
<keyword evidence="2" id="KW-0813">Transport</keyword>
<dbReference type="EMBL" id="CP007451">
    <property type="protein sequence ID" value="AHW58734.1"/>
    <property type="molecule type" value="Genomic_DNA"/>
</dbReference>
<dbReference type="Gene3D" id="2.170.130.10">
    <property type="entry name" value="TonB-dependent receptor, plug domain"/>
    <property type="match status" value="1"/>
</dbReference>
<protein>
    <submittedName>
        <fullName evidence="13">Collagen-binding protein</fullName>
    </submittedName>
</protein>
<keyword evidence="9" id="KW-0998">Cell outer membrane</keyword>
<evidence type="ECO:0000256" key="7">
    <source>
        <dbReference type="ARBA" id="ARBA00023136"/>
    </source>
</evidence>
<dbReference type="InterPro" id="IPR000531">
    <property type="entry name" value="Beta-barrel_TonB"/>
</dbReference>
<dbReference type="Proteomes" id="UP000023772">
    <property type="component" value="Chromosome"/>
</dbReference>
<evidence type="ECO:0000256" key="9">
    <source>
        <dbReference type="ARBA" id="ARBA00023237"/>
    </source>
</evidence>
<sequence length="782" mass="88190">MMKTIMLLLLLSVGVVVQAQNITLSGYLRDASNGEALIGATVYVEELKQGTASNAYGFYSLTIPEGSYTLQISFIGYQTIKQKIDAKESLNISLSLQENTEVMEEIIVSGEAANANVERIEMGMEKLPVKTIQKLPAFMGEVDIIRTIQLLPGIQSGGEASSGLYVRGGGPDENLMILDEAPVYNASHLMGFFSVFNSNAIKDIQVYKSGIPAEYGGKASSVIDIRQKDGNSKQFGFDGGIGNLSSRLTLEGPIIKDKWSFLLAGRRTYYDILGKAAGLDELEDNTMYFYDLNGKSNLVINNNNRIYLSGYMGEDVFEIGESMYMRWGNATATARWNHIFGDKIFMNISAIFSNYDYKLGVPGDNADNFDWSSRIKDYNGKADFTWFMNPQNTVKFGLNTIRHEFRPGKITTNGDNSMFSDMELAHYNAIESAVYLSNEQKISERFSMQYGVRLSHFQQVGKGEVNIYADPENPDKNEIIETISYGKKDKIGDAFVHLEPRLSMKYTLDRNSSVKGSYNRMVQNLHLISNTQSPTPLDIWLPSSTYIKPLKVDQVSLGYFRNFQQNMWETSVEVYYKDMQNVLDYIEGAELFLNDAIETELLHGSGTSKGLEALVKKSKGKLTGWVGYTWSKTEREIPGINNGNPYPSSYDRTHDLSLVSSYQLYDRWNFAANFVYATGNPTSYPVAKYYVQGNQVYEYSARNSNRIPDYNRLDLSFTYDFKKNANRRFKQSINVSVYNVYGRRNAYSITPEANEDNPNQTEFIRLSIIGAPIPSVTYNFKF</sequence>
<dbReference type="PANTHER" id="PTHR30069">
    <property type="entry name" value="TONB-DEPENDENT OUTER MEMBRANE RECEPTOR"/>
    <property type="match status" value="1"/>
</dbReference>
<evidence type="ECO:0000259" key="11">
    <source>
        <dbReference type="Pfam" id="PF00593"/>
    </source>
</evidence>
<keyword evidence="13" id="KW-0176">Collagen</keyword>
<evidence type="ECO:0000256" key="4">
    <source>
        <dbReference type="ARBA" id="ARBA00022692"/>
    </source>
</evidence>
<evidence type="ECO:0000313" key="13">
    <source>
        <dbReference type="EMBL" id="AHW58734.1"/>
    </source>
</evidence>
<evidence type="ECO:0000256" key="1">
    <source>
        <dbReference type="ARBA" id="ARBA00004571"/>
    </source>
</evidence>
<dbReference type="InterPro" id="IPR036942">
    <property type="entry name" value="Beta-barrel_TonB_sf"/>
</dbReference>
<gene>
    <name evidence="13" type="ORF">FH5T_01830</name>
</gene>
<accession>A0ABM5Q4X4</accession>
<dbReference type="PANTHER" id="PTHR30069:SF29">
    <property type="entry name" value="HEMOGLOBIN AND HEMOGLOBIN-HAPTOGLOBIN-BINDING PROTEIN 1-RELATED"/>
    <property type="match status" value="1"/>
</dbReference>
<name>A0ABM5Q4X4_9BACT</name>
<keyword evidence="8" id="KW-0675">Receptor</keyword>
<evidence type="ECO:0000313" key="14">
    <source>
        <dbReference type="Proteomes" id="UP000023772"/>
    </source>
</evidence>
<evidence type="ECO:0000256" key="8">
    <source>
        <dbReference type="ARBA" id="ARBA00023170"/>
    </source>
</evidence>
<keyword evidence="5" id="KW-0732">Signal</keyword>
<evidence type="ECO:0000256" key="6">
    <source>
        <dbReference type="ARBA" id="ARBA00023077"/>
    </source>
</evidence>
<dbReference type="InterPro" id="IPR039426">
    <property type="entry name" value="TonB-dep_rcpt-like"/>
</dbReference>
<dbReference type="Pfam" id="PF00593">
    <property type="entry name" value="TonB_dep_Rec_b-barrel"/>
    <property type="match status" value="1"/>
</dbReference>
<evidence type="ECO:0000256" key="5">
    <source>
        <dbReference type="ARBA" id="ARBA00022729"/>
    </source>
</evidence>
<keyword evidence="14" id="KW-1185">Reference proteome</keyword>
<keyword evidence="4" id="KW-0812">Transmembrane</keyword>
<dbReference type="Gene3D" id="2.60.40.1120">
    <property type="entry name" value="Carboxypeptidase-like, regulatory domain"/>
    <property type="match status" value="1"/>
</dbReference>
<feature type="domain" description="TonB-dependent receptor-like beta-barrel" evidence="11">
    <location>
        <begin position="300"/>
        <end position="740"/>
    </location>
</feature>
<keyword evidence="6 10" id="KW-0798">TonB box</keyword>